<reference evidence="2" key="1">
    <citation type="journal article" date="2019" name="Int. J. Syst. Evol. Microbiol.">
        <title>The Global Catalogue of Microorganisms (GCM) 10K type strain sequencing project: providing services to taxonomists for standard genome sequencing and annotation.</title>
        <authorList>
            <consortium name="The Broad Institute Genomics Platform"/>
            <consortium name="The Broad Institute Genome Sequencing Center for Infectious Disease"/>
            <person name="Wu L."/>
            <person name="Ma J."/>
        </authorList>
    </citation>
    <scope>NUCLEOTIDE SEQUENCE [LARGE SCALE GENOMIC DNA]</scope>
    <source>
        <strain evidence="2">JCM 16544</strain>
    </source>
</reference>
<name>A0ABP7ADD8_9MICO</name>
<dbReference type="EMBL" id="BAAAYU010000001">
    <property type="protein sequence ID" value="GAA3629934.1"/>
    <property type="molecule type" value="Genomic_DNA"/>
</dbReference>
<protein>
    <submittedName>
        <fullName evidence="1">Uncharacterized protein</fullName>
    </submittedName>
</protein>
<gene>
    <name evidence="1" type="ORF">GCM10022200_10830</name>
</gene>
<proteinExistence type="predicted"/>
<evidence type="ECO:0000313" key="2">
    <source>
        <dbReference type="Proteomes" id="UP001501697"/>
    </source>
</evidence>
<organism evidence="1 2">
    <name type="scientific">Microbacterium awajiense</name>
    <dbReference type="NCBI Taxonomy" id="415214"/>
    <lineage>
        <taxon>Bacteria</taxon>
        <taxon>Bacillati</taxon>
        <taxon>Actinomycetota</taxon>
        <taxon>Actinomycetes</taxon>
        <taxon>Micrococcales</taxon>
        <taxon>Microbacteriaceae</taxon>
        <taxon>Microbacterium</taxon>
    </lineage>
</organism>
<sequence>MRRHRFRLQTDRGSDPIRSESALPEVIAVRSGCRLLAYPLIMSGTGFKPGDDVFTPDARGTVIDVRTTPSGKWVFGVEDTNGGVTYYTERALRHAQN</sequence>
<accession>A0ABP7ADD8</accession>
<evidence type="ECO:0000313" key="1">
    <source>
        <dbReference type="EMBL" id="GAA3629934.1"/>
    </source>
</evidence>
<dbReference type="Proteomes" id="UP001501697">
    <property type="component" value="Unassembled WGS sequence"/>
</dbReference>
<keyword evidence="2" id="KW-1185">Reference proteome</keyword>
<comment type="caution">
    <text evidence="1">The sequence shown here is derived from an EMBL/GenBank/DDBJ whole genome shotgun (WGS) entry which is preliminary data.</text>
</comment>